<dbReference type="EnsemblBacteria" id="ACK42143">
    <property type="protein sequence ID" value="ACK42143"/>
    <property type="gene ID" value="Dtur_0862"/>
</dbReference>
<dbReference type="EMBL" id="CP001251">
    <property type="protein sequence ID" value="ACK42143.1"/>
    <property type="molecule type" value="Genomic_DNA"/>
</dbReference>
<organism evidence="1 2">
    <name type="scientific">Dictyoglomus turgidum (strain DSM 6724 / Z-1310)</name>
    <dbReference type="NCBI Taxonomy" id="515635"/>
    <lineage>
        <taxon>Bacteria</taxon>
        <taxon>Pseudomonadati</taxon>
        <taxon>Dictyoglomota</taxon>
        <taxon>Dictyoglomia</taxon>
        <taxon>Dictyoglomales</taxon>
        <taxon>Dictyoglomaceae</taxon>
        <taxon>Dictyoglomus</taxon>
    </lineage>
</organism>
<keyword evidence="2" id="KW-1185">Reference proteome</keyword>
<protein>
    <submittedName>
        <fullName evidence="1">Uncharacterized protein</fullName>
    </submittedName>
</protein>
<evidence type="ECO:0000313" key="1">
    <source>
        <dbReference type="EMBL" id="ACK42143.1"/>
    </source>
</evidence>
<gene>
    <name evidence="1" type="ordered locus">Dtur_0862</name>
</gene>
<reference evidence="2" key="1">
    <citation type="journal article" date="2016" name="Front. Microbiol.">
        <title>The complete genome sequence of hyperthermophile Dictyoglomus turgidum DSM 6724 reveals a specialized carbohydrate fermentor.</title>
        <authorList>
            <person name="Brumm P.J."/>
            <person name="Gowda K."/>
            <person name="Robb F.T."/>
            <person name="Mead D.A."/>
        </authorList>
    </citation>
    <scope>NUCLEOTIDE SEQUENCE [LARGE SCALE GENOMIC DNA]</scope>
    <source>
        <strain evidence="2">DSM 6724 / Z-1310</strain>
    </source>
</reference>
<dbReference type="Proteomes" id="UP000007719">
    <property type="component" value="Chromosome"/>
</dbReference>
<dbReference type="AlphaFoldDB" id="B8E060"/>
<accession>B8E060</accession>
<evidence type="ECO:0000313" key="2">
    <source>
        <dbReference type="Proteomes" id="UP000007719"/>
    </source>
</evidence>
<proteinExistence type="predicted"/>
<dbReference type="STRING" id="515635.Dtur_0862"/>
<sequence length="36" mass="3918">MKGGGEGNSKLASLTGLNWEFREEALYPFWGKGSSL</sequence>
<dbReference type="HOGENOM" id="CLU_3355846_0_0_0"/>
<dbReference type="KEGG" id="dtu:Dtur_0862"/>
<name>B8E060_DICTD</name>
<dbReference type="InParanoid" id="B8E060"/>